<protein>
    <submittedName>
        <fullName evidence="2">Phage portal protein</fullName>
    </submittedName>
</protein>
<dbReference type="Pfam" id="PF05133">
    <property type="entry name" value="SPP1_portal"/>
    <property type="match status" value="1"/>
</dbReference>
<name>A0AAP3FUI4_BACVA</name>
<feature type="compositionally biased region" description="Basic and acidic residues" evidence="1">
    <location>
        <begin position="427"/>
        <end position="441"/>
    </location>
</feature>
<organism evidence="2 3">
    <name type="scientific">Bacillus vallismortis</name>
    <dbReference type="NCBI Taxonomy" id="72361"/>
    <lineage>
        <taxon>Bacteria</taxon>
        <taxon>Bacillati</taxon>
        <taxon>Bacillota</taxon>
        <taxon>Bacilli</taxon>
        <taxon>Bacillales</taxon>
        <taxon>Bacillaceae</taxon>
        <taxon>Bacillus</taxon>
    </lineage>
</organism>
<proteinExistence type="predicted"/>
<dbReference type="InterPro" id="IPR006428">
    <property type="entry name" value="Portal_SPP1-type"/>
</dbReference>
<dbReference type="InterPro" id="IPR021145">
    <property type="entry name" value="Portal_protein_SPP1_Gp6-like"/>
</dbReference>
<sequence length="457" mass="53284">MRNIVDSVLKRKRNQEIQITPELEELLRKCLRKLRENQEIYKKYEDYYNGNHNIIRNYAMNDSRSNMKVVVNFFKKFIHDEIAYALGNPVTYISSDGNNNLIEVIDYSFSHWSKVHDQKLMLEATKFGEAYEIQYTTRDNEFKCAVLTPMNCFVIEEGDVEKDVILALHIYKNDLFSDNEKVDVYISNSILHFDVDGSDNLTYVDQRTHIFGTPPIEVTSANHERKSMLDDIQSENDAYNNTLSDLVNEVSDFRQAFLKITGAKVTEEEAQKFKKTGILQVPTQATVDYLIKKIDDKFVQNLLKELEEKMYKLASHVDTNEKLQSNLSSAALRSRLISLENKCSLMQAMLETAIKKRLKNFFKFIKIKDGEEYDHRKIKLKLTMNIPSDITALADSLSKLSEVCSWETILAQIPFVENPAVEMQKRRQEQEYAREQEVEHQRKLKSLENNNIQDPLK</sequence>
<feature type="region of interest" description="Disordered" evidence="1">
    <location>
        <begin position="427"/>
        <end position="457"/>
    </location>
</feature>
<evidence type="ECO:0000313" key="3">
    <source>
        <dbReference type="Proteomes" id="UP001067121"/>
    </source>
</evidence>
<comment type="caution">
    <text evidence="2">The sequence shown here is derived from an EMBL/GenBank/DDBJ whole genome shotgun (WGS) entry which is preliminary data.</text>
</comment>
<gene>
    <name evidence="2" type="ORF">MOC71_17515</name>
</gene>
<dbReference type="Proteomes" id="UP001067121">
    <property type="component" value="Unassembled WGS sequence"/>
</dbReference>
<dbReference type="EMBL" id="JALAOH010000063">
    <property type="protein sequence ID" value="MCY8318486.1"/>
    <property type="molecule type" value="Genomic_DNA"/>
</dbReference>
<reference evidence="2" key="1">
    <citation type="submission" date="2022-02" db="EMBL/GenBank/DDBJ databases">
        <title>Crop Bioprotection Bacillus Genome Sequencing.</title>
        <authorList>
            <person name="Dunlap C."/>
        </authorList>
    </citation>
    <scope>NUCLEOTIDE SEQUENCE</scope>
    <source>
        <strain evidence="2">98-1</strain>
    </source>
</reference>
<feature type="compositionally biased region" description="Polar residues" evidence="1">
    <location>
        <begin position="447"/>
        <end position="457"/>
    </location>
</feature>
<dbReference type="RefSeq" id="WP_166849084.1">
    <property type="nucleotide sequence ID" value="NZ_JALAOH010000063.1"/>
</dbReference>
<dbReference type="AlphaFoldDB" id="A0AAP3FUI4"/>
<evidence type="ECO:0000256" key="1">
    <source>
        <dbReference type="SAM" id="MobiDB-lite"/>
    </source>
</evidence>
<evidence type="ECO:0000313" key="2">
    <source>
        <dbReference type="EMBL" id="MCY8318486.1"/>
    </source>
</evidence>
<accession>A0AAP3FUI4</accession>
<dbReference type="NCBIfam" id="TIGR01538">
    <property type="entry name" value="portal_SPP1"/>
    <property type="match status" value="1"/>
</dbReference>